<keyword evidence="3" id="KW-1185">Reference proteome</keyword>
<proteinExistence type="predicted"/>
<dbReference type="GeneID" id="19170833"/>
<feature type="compositionally biased region" description="Basic and acidic residues" evidence="1">
    <location>
        <begin position="79"/>
        <end position="92"/>
    </location>
</feature>
<evidence type="ECO:0000256" key="1">
    <source>
        <dbReference type="SAM" id="MobiDB-lite"/>
    </source>
</evidence>
<accession>W9XZY2</accession>
<dbReference type="RefSeq" id="XP_007735033.1">
    <property type="nucleotide sequence ID" value="XM_007736843.1"/>
</dbReference>
<name>W9XZY2_9EURO</name>
<dbReference type="eggNOG" id="ENOG502TG8Y">
    <property type="taxonomic scope" value="Eukaryota"/>
</dbReference>
<dbReference type="Proteomes" id="UP000019478">
    <property type="component" value="Unassembled WGS sequence"/>
</dbReference>
<sequence>MSSHAATHEKTTHPHSQAPPNPTDEQANTKSYASSDPTTHPEAKPTTKLTGDLKGAVHGVAGSLQAAAGTALRNKDMAEKGFEKMNAEDSRLAAKTGKPPVGSETREETVPTQAPEQAQGLHATAPAQGRSEI</sequence>
<dbReference type="HOGENOM" id="CLU_117731_1_0_1"/>
<evidence type="ECO:0000313" key="2">
    <source>
        <dbReference type="EMBL" id="EXJ82910.1"/>
    </source>
</evidence>
<feature type="region of interest" description="Disordered" evidence="1">
    <location>
        <begin position="79"/>
        <end position="133"/>
    </location>
</feature>
<evidence type="ECO:0000313" key="3">
    <source>
        <dbReference type="Proteomes" id="UP000019478"/>
    </source>
</evidence>
<feature type="compositionally biased region" description="Basic and acidic residues" evidence="1">
    <location>
        <begin position="1"/>
        <end position="12"/>
    </location>
</feature>
<comment type="caution">
    <text evidence="2">The sequence shown here is derived from an EMBL/GenBank/DDBJ whole genome shotgun (WGS) entry which is preliminary data.</text>
</comment>
<feature type="region of interest" description="Disordered" evidence="1">
    <location>
        <begin position="1"/>
        <end position="54"/>
    </location>
</feature>
<protein>
    <submittedName>
        <fullName evidence="2">Uncharacterized protein</fullName>
    </submittedName>
</protein>
<feature type="compositionally biased region" description="Polar residues" evidence="1">
    <location>
        <begin position="23"/>
        <end position="38"/>
    </location>
</feature>
<dbReference type="EMBL" id="AMGY01000005">
    <property type="protein sequence ID" value="EXJ82910.1"/>
    <property type="molecule type" value="Genomic_DNA"/>
</dbReference>
<gene>
    <name evidence="2" type="ORF">A1O3_06726</name>
</gene>
<dbReference type="OrthoDB" id="4161235at2759"/>
<reference evidence="2 3" key="1">
    <citation type="submission" date="2013-03" db="EMBL/GenBank/DDBJ databases">
        <title>The Genome Sequence of Capronia epimyces CBS 606.96.</title>
        <authorList>
            <consortium name="The Broad Institute Genomics Platform"/>
            <person name="Cuomo C."/>
            <person name="de Hoog S."/>
            <person name="Gorbushina A."/>
            <person name="Walker B."/>
            <person name="Young S.K."/>
            <person name="Zeng Q."/>
            <person name="Gargeya S."/>
            <person name="Fitzgerald M."/>
            <person name="Haas B."/>
            <person name="Abouelleil A."/>
            <person name="Allen A.W."/>
            <person name="Alvarado L."/>
            <person name="Arachchi H.M."/>
            <person name="Berlin A.M."/>
            <person name="Chapman S.B."/>
            <person name="Gainer-Dewar J."/>
            <person name="Goldberg J."/>
            <person name="Griggs A."/>
            <person name="Gujja S."/>
            <person name="Hansen M."/>
            <person name="Howarth C."/>
            <person name="Imamovic A."/>
            <person name="Ireland A."/>
            <person name="Larimer J."/>
            <person name="McCowan C."/>
            <person name="Murphy C."/>
            <person name="Pearson M."/>
            <person name="Poon T.W."/>
            <person name="Priest M."/>
            <person name="Roberts A."/>
            <person name="Saif S."/>
            <person name="Shea T."/>
            <person name="Sisk P."/>
            <person name="Sykes S."/>
            <person name="Wortman J."/>
            <person name="Nusbaum C."/>
            <person name="Birren B."/>
        </authorList>
    </citation>
    <scope>NUCLEOTIDE SEQUENCE [LARGE SCALE GENOMIC DNA]</scope>
    <source>
        <strain evidence="2 3">CBS 606.96</strain>
    </source>
</reference>
<organism evidence="2 3">
    <name type="scientific">Capronia epimyces CBS 606.96</name>
    <dbReference type="NCBI Taxonomy" id="1182542"/>
    <lineage>
        <taxon>Eukaryota</taxon>
        <taxon>Fungi</taxon>
        <taxon>Dikarya</taxon>
        <taxon>Ascomycota</taxon>
        <taxon>Pezizomycotina</taxon>
        <taxon>Eurotiomycetes</taxon>
        <taxon>Chaetothyriomycetidae</taxon>
        <taxon>Chaetothyriales</taxon>
        <taxon>Herpotrichiellaceae</taxon>
        <taxon>Capronia</taxon>
    </lineage>
</organism>
<dbReference type="AlphaFoldDB" id="W9XZY2"/>